<dbReference type="VEuPathDB" id="FungiDB:BO80DRAFT_40053"/>
<evidence type="ECO:0000313" key="2">
    <source>
        <dbReference type="EMBL" id="RAL02118.1"/>
    </source>
</evidence>
<keyword evidence="1" id="KW-0472">Membrane</keyword>
<dbReference type="Proteomes" id="UP000249402">
    <property type="component" value="Unassembled WGS sequence"/>
</dbReference>
<keyword evidence="3" id="KW-1185">Reference proteome</keyword>
<keyword evidence="1" id="KW-1133">Transmembrane helix</keyword>
<organism evidence="2 3">
    <name type="scientific">Aspergillus ibericus CBS 121593</name>
    <dbReference type="NCBI Taxonomy" id="1448316"/>
    <lineage>
        <taxon>Eukaryota</taxon>
        <taxon>Fungi</taxon>
        <taxon>Dikarya</taxon>
        <taxon>Ascomycota</taxon>
        <taxon>Pezizomycotina</taxon>
        <taxon>Eurotiomycetes</taxon>
        <taxon>Eurotiomycetidae</taxon>
        <taxon>Eurotiales</taxon>
        <taxon>Aspergillaceae</taxon>
        <taxon>Aspergillus</taxon>
        <taxon>Aspergillus subgen. Circumdati</taxon>
    </lineage>
</organism>
<accession>A0A395H5D9</accession>
<keyword evidence="1" id="KW-0812">Transmembrane</keyword>
<evidence type="ECO:0000256" key="1">
    <source>
        <dbReference type="SAM" id="Phobius"/>
    </source>
</evidence>
<dbReference type="AlphaFoldDB" id="A0A395H5D9"/>
<protein>
    <submittedName>
        <fullName evidence="2">Uncharacterized protein</fullName>
    </submittedName>
</protein>
<feature type="transmembrane region" description="Helical" evidence="1">
    <location>
        <begin position="83"/>
        <end position="102"/>
    </location>
</feature>
<dbReference type="RefSeq" id="XP_025576445.1">
    <property type="nucleotide sequence ID" value="XM_025717525.1"/>
</dbReference>
<feature type="transmembrane region" description="Helical" evidence="1">
    <location>
        <begin position="39"/>
        <end position="71"/>
    </location>
</feature>
<name>A0A395H5D9_9EURO</name>
<proteinExistence type="predicted"/>
<dbReference type="GeneID" id="37222390"/>
<evidence type="ECO:0000313" key="3">
    <source>
        <dbReference type="Proteomes" id="UP000249402"/>
    </source>
</evidence>
<feature type="transmembrane region" description="Helical" evidence="1">
    <location>
        <begin position="6"/>
        <end position="27"/>
    </location>
</feature>
<reference evidence="2 3" key="1">
    <citation type="submission" date="2018-02" db="EMBL/GenBank/DDBJ databases">
        <title>The genomes of Aspergillus section Nigri reveals drivers in fungal speciation.</title>
        <authorList>
            <consortium name="DOE Joint Genome Institute"/>
            <person name="Vesth T.C."/>
            <person name="Nybo J."/>
            <person name="Theobald S."/>
            <person name="Brandl J."/>
            <person name="Frisvad J.C."/>
            <person name="Nielsen K.F."/>
            <person name="Lyhne E.K."/>
            <person name="Kogle M.E."/>
            <person name="Kuo A."/>
            <person name="Riley R."/>
            <person name="Clum A."/>
            <person name="Nolan M."/>
            <person name="Lipzen A."/>
            <person name="Salamov A."/>
            <person name="Henrissat B."/>
            <person name="Wiebenga A."/>
            <person name="De vries R.P."/>
            <person name="Grigoriev I.V."/>
            <person name="Mortensen U.H."/>
            <person name="Andersen M.R."/>
            <person name="Baker S.E."/>
        </authorList>
    </citation>
    <scope>NUCLEOTIDE SEQUENCE [LARGE SCALE GENOMIC DNA]</scope>
    <source>
        <strain evidence="2 3">CBS 121593</strain>
    </source>
</reference>
<dbReference type="EMBL" id="KZ824432">
    <property type="protein sequence ID" value="RAL02118.1"/>
    <property type="molecule type" value="Genomic_DNA"/>
</dbReference>
<gene>
    <name evidence="2" type="ORF">BO80DRAFT_40053</name>
</gene>
<sequence length="109" mass="12600">MDNFISLFTFCYCFHLCPGNFSVLFPIHLMCYLSAAADCITIIITPLVVFLLFLSSGISMGSIIPLSILLIDFFRGCFFFFSLFYYLIYLPAYLFACFICYIPKSRWPD</sequence>